<feature type="transmembrane region" description="Helical" evidence="2">
    <location>
        <begin position="83"/>
        <end position="106"/>
    </location>
</feature>
<evidence type="ECO:0000313" key="3">
    <source>
        <dbReference type="EMBL" id="MDI3421666.1"/>
    </source>
</evidence>
<evidence type="ECO:0000256" key="1">
    <source>
        <dbReference type="SAM" id="MobiDB-lite"/>
    </source>
</evidence>
<feature type="region of interest" description="Disordered" evidence="1">
    <location>
        <begin position="246"/>
        <end position="276"/>
    </location>
</feature>
<keyword evidence="4" id="KW-1185">Reference proteome</keyword>
<gene>
    <name evidence="3" type="ORF">QIT00_24465</name>
</gene>
<keyword evidence="2" id="KW-1133">Transmembrane helix</keyword>
<name>A0ABT6T1Z4_9ACTN</name>
<reference evidence="3 4" key="1">
    <citation type="submission" date="2023-05" db="EMBL/GenBank/DDBJ databases">
        <title>Draft genome sequence of Streptomyces sp. B-S-A12 isolated from a cave soil in Thailand.</title>
        <authorList>
            <person name="Chamroensaksri N."/>
            <person name="Muangham S."/>
        </authorList>
    </citation>
    <scope>NUCLEOTIDE SEQUENCE [LARGE SCALE GENOMIC DNA]</scope>
    <source>
        <strain evidence="3 4">B-S-A12</strain>
    </source>
</reference>
<feature type="transmembrane region" description="Helical" evidence="2">
    <location>
        <begin position="149"/>
        <end position="168"/>
    </location>
</feature>
<feature type="transmembrane region" description="Helical" evidence="2">
    <location>
        <begin position="33"/>
        <end position="53"/>
    </location>
</feature>
<dbReference type="RefSeq" id="WP_282537528.1">
    <property type="nucleotide sequence ID" value="NZ_JASCIS010000026.1"/>
</dbReference>
<keyword evidence="2" id="KW-0472">Membrane</keyword>
<dbReference type="Pfam" id="PF06197">
    <property type="entry name" value="DUF998"/>
    <property type="match status" value="1"/>
</dbReference>
<protein>
    <submittedName>
        <fullName evidence="3">DUF998 domain-containing protein</fullName>
    </submittedName>
</protein>
<dbReference type="InterPro" id="IPR009339">
    <property type="entry name" value="DUF998"/>
</dbReference>
<evidence type="ECO:0000256" key="2">
    <source>
        <dbReference type="SAM" id="Phobius"/>
    </source>
</evidence>
<feature type="transmembrane region" description="Helical" evidence="2">
    <location>
        <begin position="221"/>
        <end position="239"/>
    </location>
</feature>
<dbReference type="EMBL" id="JASCIS010000026">
    <property type="protein sequence ID" value="MDI3421666.1"/>
    <property type="molecule type" value="Genomic_DNA"/>
</dbReference>
<dbReference type="Proteomes" id="UP001237105">
    <property type="component" value="Unassembled WGS sequence"/>
</dbReference>
<sequence length="276" mass="30264">MDSSTKAWRAKGSDFMTTERPVRSRERLWSRTAMVRPVSVGALLAGGLLYNAWVLELFVPTPLDPRHAYISELYAEGQPYRGLFAALEMAGAACVLVAAAGARSCLPRPSLWAWRCGWWMLAGFALSCIADVLLPMACAPSLDAACHPVHPAHTVTSALSHFFLYASISSHTWAARQQRGQRIDPVGGWGVWLLPATLLSALLTVGPLLGFPGWHGLPQRAHVMLAGTWLIVLAVHLATHPAITSARQLPLQPGRQGQRPTPARREDHRQRRKVVR</sequence>
<organism evidence="3 4">
    <name type="scientific">Streptomyces luteolus</name>
    <dbReference type="NCBI Taxonomy" id="3043615"/>
    <lineage>
        <taxon>Bacteria</taxon>
        <taxon>Bacillati</taxon>
        <taxon>Actinomycetota</taxon>
        <taxon>Actinomycetes</taxon>
        <taxon>Kitasatosporales</taxon>
        <taxon>Streptomycetaceae</taxon>
        <taxon>Streptomyces</taxon>
    </lineage>
</organism>
<accession>A0ABT6T1Z4</accession>
<feature type="transmembrane region" description="Helical" evidence="2">
    <location>
        <begin position="189"/>
        <end position="209"/>
    </location>
</feature>
<proteinExistence type="predicted"/>
<keyword evidence="2" id="KW-0812">Transmembrane</keyword>
<feature type="transmembrane region" description="Helical" evidence="2">
    <location>
        <begin position="118"/>
        <end position="137"/>
    </location>
</feature>
<evidence type="ECO:0000313" key="4">
    <source>
        <dbReference type="Proteomes" id="UP001237105"/>
    </source>
</evidence>
<comment type="caution">
    <text evidence="3">The sequence shown here is derived from an EMBL/GenBank/DDBJ whole genome shotgun (WGS) entry which is preliminary data.</text>
</comment>